<reference evidence="1 2" key="1">
    <citation type="submission" date="2022-03" db="EMBL/GenBank/DDBJ databases">
        <title>A chromosomal length assembly of Cordylochernes scorpioides.</title>
        <authorList>
            <person name="Zeh D."/>
            <person name="Zeh J."/>
        </authorList>
    </citation>
    <scope>NUCLEOTIDE SEQUENCE [LARGE SCALE GENOMIC DNA]</scope>
    <source>
        <strain evidence="1">IN4F17</strain>
        <tissue evidence="1">Whole Body</tissue>
    </source>
</reference>
<organism evidence="1 2">
    <name type="scientific">Cordylochernes scorpioides</name>
    <dbReference type="NCBI Taxonomy" id="51811"/>
    <lineage>
        <taxon>Eukaryota</taxon>
        <taxon>Metazoa</taxon>
        <taxon>Ecdysozoa</taxon>
        <taxon>Arthropoda</taxon>
        <taxon>Chelicerata</taxon>
        <taxon>Arachnida</taxon>
        <taxon>Pseudoscorpiones</taxon>
        <taxon>Cheliferoidea</taxon>
        <taxon>Chernetidae</taxon>
        <taxon>Cordylochernes</taxon>
    </lineage>
</organism>
<dbReference type="EMBL" id="CP092884">
    <property type="protein sequence ID" value="UYV82931.1"/>
    <property type="molecule type" value="Genomic_DNA"/>
</dbReference>
<proteinExistence type="predicted"/>
<gene>
    <name evidence="1" type="ORF">LAZ67_22001418</name>
</gene>
<sequence length="290" mass="32848">MVNDHSPCYDHHRSVSAKTRPAVNSYCLTLARSCNNVVSRAGTQGSHGSPSGISVTHNSLEFRLYGQQIAIVTESLFYSWPSHEWKFVALISREATPELTSEIDTRFIWINCLRYDCQDFRTLDWFPLPYLFYWISFSIKLPASPCSQALIPCHLFASSTFAGQFDARSSGHLPLEVASGHRLEDQNDALQPEKFTFDTFLVFYKHLVCREEINAIYEAASYLEAPIHSKRWSGEVSLVLQMVHCGKVIRTTVRVVDDFCAWLQEPELTKYIIGSVLEDPEWAGASVLGL</sequence>
<evidence type="ECO:0000313" key="1">
    <source>
        <dbReference type="EMBL" id="UYV82931.1"/>
    </source>
</evidence>
<evidence type="ECO:0000313" key="2">
    <source>
        <dbReference type="Proteomes" id="UP001235939"/>
    </source>
</evidence>
<accession>A0ABY6LNY2</accession>
<dbReference type="Proteomes" id="UP001235939">
    <property type="component" value="Chromosome 22"/>
</dbReference>
<protein>
    <submittedName>
        <fullName evidence="1">Uncharacterized protein</fullName>
    </submittedName>
</protein>
<keyword evidence="2" id="KW-1185">Reference proteome</keyword>
<name>A0ABY6LNY2_9ARAC</name>